<evidence type="ECO:0000256" key="7">
    <source>
        <dbReference type="ARBA" id="ARBA00023146"/>
    </source>
</evidence>
<dbReference type="InterPro" id="IPR004364">
    <property type="entry name" value="Aa-tRNA-synt_II"/>
</dbReference>
<keyword evidence="8" id="KW-0175">Coiled coil</keyword>
<dbReference type="InterPro" id="IPR045864">
    <property type="entry name" value="aa-tRNA-synth_II/BPL/LPL"/>
</dbReference>
<dbReference type="InterPro" id="IPR004522">
    <property type="entry name" value="Asn-tRNA-ligase"/>
</dbReference>
<evidence type="ECO:0000256" key="8">
    <source>
        <dbReference type="SAM" id="Coils"/>
    </source>
</evidence>
<dbReference type="PANTHER" id="PTHR22594:SF36">
    <property type="entry name" value="ASPARAGINE--TRNA LIGASE, CYTOPLASMIC 2"/>
    <property type="match status" value="1"/>
</dbReference>
<protein>
    <recommendedName>
        <fullName evidence="2">asparagine--tRNA ligase</fullName>
        <ecNumber evidence="2">6.1.1.22</ecNumber>
    </recommendedName>
</protein>
<evidence type="ECO:0000256" key="5">
    <source>
        <dbReference type="ARBA" id="ARBA00022840"/>
    </source>
</evidence>
<keyword evidence="6" id="KW-0648">Protein biosynthesis</keyword>
<dbReference type="Proteomes" id="UP001291623">
    <property type="component" value="Unassembled WGS sequence"/>
</dbReference>
<name>A0AAE1SUA9_9SOLA</name>
<dbReference type="GO" id="GO:0006421">
    <property type="term" value="P:asparaginyl-tRNA aminoacylation"/>
    <property type="evidence" value="ECO:0007669"/>
    <property type="project" value="InterPro"/>
</dbReference>
<feature type="coiled-coil region" evidence="8">
    <location>
        <begin position="283"/>
        <end position="330"/>
    </location>
</feature>
<reference evidence="10" key="1">
    <citation type="submission" date="2023-12" db="EMBL/GenBank/DDBJ databases">
        <title>Genome assembly of Anisodus tanguticus.</title>
        <authorList>
            <person name="Wang Y.-J."/>
        </authorList>
    </citation>
    <scope>NUCLEOTIDE SEQUENCE</scope>
    <source>
        <strain evidence="10">KB-2021</strain>
        <tissue evidence="10">Leaf</tissue>
    </source>
</reference>
<dbReference type="Pfam" id="PF00152">
    <property type="entry name" value="tRNA-synt_2"/>
    <property type="match status" value="1"/>
</dbReference>
<dbReference type="AlphaFoldDB" id="A0AAE1SUA9"/>
<comment type="caution">
    <text evidence="10">The sequence shown here is derived from an EMBL/GenBank/DDBJ whole genome shotgun (WGS) entry which is preliminary data.</text>
</comment>
<evidence type="ECO:0000256" key="3">
    <source>
        <dbReference type="ARBA" id="ARBA00022598"/>
    </source>
</evidence>
<evidence type="ECO:0000259" key="9">
    <source>
        <dbReference type="Pfam" id="PF00152"/>
    </source>
</evidence>
<dbReference type="EC" id="6.1.1.22" evidence="2"/>
<keyword evidence="4" id="KW-0547">Nucleotide-binding</keyword>
<dbReference type="Gene3D" id="3.30.930.10">
    <property type="entry name" value="Bira Bifunctional Protein, Domain 2"/>
    <property type="match status" value="1"/>
</dbReference>
<dbReference type="GO" id="GO:0005739">
    <property type="term" value="C:mitochondrion"/>
    <property type="evidence" value="ECO:0007669"/>
    <property type="project" value="TreeGrafter"/>
</dbReference>
<evidence type="ECO:0000256" key="4">
    <source>
        <dbReference type="ARBA" id="ARBA00022741"/>
    </source>
</evidence>
<dbReference type="PANTHER" id="PTHR22594">
    <property type="entry name" value="ASPARTYL/LYSYL-TRNA SYNTHETASE"/>
    <property type="match status" value="1"/>
</dbReference>
<feature type="domain" description="Aminoacyl-tRNA synthetase class II (D/K/N)" evidence="9">
    <location>
        <begin position="347"/>
        <end position="609"/>
    </location>
</feature>
<dbReference type="GO" id="GO:0005524">
    <property type="term" value="F:ATP binding"/>
    <property type="evidence" value="ECO:0007669"/>
    <property type="project" value="UniProtKB-KW"/>
</dbReference>
<keyword evidence="5" id="KW-0067">ATP-binding</keyword>
<dbReference type="EMBL" id="JAVYJV010000003">
    <property type="protein sequence ID" value="KAK4374826.1"/>
    <property type="molecule type" value="Genomic_DNA"/>
</dbReference>
<gene>
    <name evidence="10" type="ORF">RND71_005503</name>
</gene>
<evidence type="ECO:0000313" key="10">
    <source>
        <dbReference type="EMBL" id="KAK4374826.1"/>
    </source>
</evidence>
<dbReference type="GO" id="GO:0004816">
    <property type="term" value="F:asparagine-tRNA ligase activity"/>
    <property type="evidence" value="ECO:0007669"/>
    <property type="project" value="UniProtKB-EC"/>
</dbReference>
<comment type="similarity">
    <text evidence="1">Belongs to the class-II aminoacyl-tRNA synthetase family.</text>
</comment>
<accession>A0AAE1SUA9</accession>
<proteinExistence type="inferred from homology"/>
<keyword evidence="3" id="KW-0436">Ligase</keyword>
<sequence>MASEQAPAVEIPPATLSKYTKRVMLKTILARSDGGLIGQRVVIGGWVKSSREIRKQPVTPPPPHPAAAPQVVSPKDVTCSEVLQSRIPLLRSIMKVFGGGEYRVREKLDVVIQKAPQPSVSILQVSDGSCVPSLQVLVDSALATPCQVMPTGTCVLIEGILQQPTVQGKHVVELQSEKILHLGLVDQSKYPLSKKRLPLESLRDCSHFRPRTTTVASVMRIHNALTWATHGFFQDQGFLHVQVPIITSTDSEGFSEKFLVTTLLSKGKKDDQISSTEEAGVSVETIRASIKEKSKKVEELSRTDSNKEALFAAQQDLKKTNELVSQLETRQKAKSGVTVETRKLDFSKDFFARQTYLTVSGRLHLESQACALGNVYSFGPRFQAEKSESKKSLAETWMVDVEMSFSELEDAMDCANDFLKFICKRIVEDCMEDLQFVLKRIDKAVMERLQFTVSSSFERISYASAIEDLRQVAGKRFQSKIEFGVSLTEEQESYLVDEIYKKPVIIYNHPKGLEPFYVRLNDDGKTVATFNVVLPKVGTVIRGSQSEERFNVLRSRMNELGLQKQQHEWYLDLRRHGSAKTSGFSLMLEPLVLYATGLNDVKDVIPFPRSFRRASN</sequence>
<keyword evidence="11" id="KW-1185">Reference proteome</keyword>
<organism evidence="10 11">
    <name type="scientific">Anisodus tanguticus</name>
    <dbReference type="NCBI Taxonomy" id="243964"/>
    <lineage>
        <taxon>Eukaryota</taxon>
        <taxon>Viridiplantae</taxon>
        <taxon>Streptophyta</taxon>
        <taxon>Embryophyta</taxon>
        <taxon>Tracheophyta</taxon>
        <taxon>Spermatophyta</taxon>
        <taxon>Magnoliopsida</taxon>
        <taxon>eudicotyledons</taxon>
        <taxon>Gunneridae</taxon>
        <taxon>Pentapetalae</taxon>
        <taxon>asterids</taxon>
        <taxon>lamiids</taxon>
        <taxon>Solanales</taxon>
        <taxon>Solanaceae</taxon>
        <taxon>Solanoideae</taxon>
        <taxon>Hyoscyameae</taxon>
        <taxon>Anisodus</taxon>
    </lineage>
</organism>
<evidence type="ECO:0000256" key="6">
    <source>
        <dbReference type="ARBA" id="ARBA00022917"/>
    </source>
</evidence>
<evidence type="ECO:0000256" key="2">
    <source>
        <dbReference type="ARBA" id="ARBA00012816"/>
    </source>
</evidence>
<dbReference type="NCBIfam" id="NF003037">
    <property type="entry name" value="PRK03932.1"/>
    <property type="match status" value="1"/>
</dbReference>
<evidence type="ECO:0000313" key="11">
    <source>
        <dbReference type="Proteomes" id="UP001291623"/>
    </source>
</evidence>
<keyword evidence="7" id="KW-0030">Aminoacyl-tRNA synthetase</keyword>
<dbReference type="SUPFAM" id="SSF55681">
    <property type="entry name" value="Class II aaRS and biotin synthetases"/>
    <property type="match status" value="1"/>
</dbReference>
<dbReference type="NCBIfam" id="TIGR00457">
    <property type="entry name" value="asnS"/>
    <property type="match status" value="1"/>
</dbReference>
<evidence type="ECO:0000256" key="1">
    <source>
        <dbReference type="ARBA" id="ARBA00008226"/>
    </source>
</evidence>